<evidence type="ECO:0000256" key="10">
    <source>
        <dbReference type="ARBA" id="ARBA00047287"/>
    </source>
</evidence>
<keyword evidence="7" id="KW-0520">NAD</keyword>
<comment type="catalytic activity">
    <reaction evidence="10">
        <text>5,6-dihydrouridine(17) in tRNA + NAD(+) = uridine(17) in tRNA + NADH + H(+)</text>
        <dbReference type="Rhea" id="RHEA:53372"/>
        <dbReference type="Rhea" id="RHEA-COMP:13541"/>
        <dbReference type="Rhea" id="RHEA-COMP:13542"/>
        <dbReference type="ChEBI" id="CHEBI:15378"/>
        <dbReference type="ChEBI" id="CHEBI:57540"/>
        <dbReference type="ChEBI" id="CHEBI:57945"/>
        <dbReference type="ChEBI" id="CHEBI:65315"/>
        <dbReference type="ChEBI" id="CHEBI:74443"/>
        <dbReference type="EC" id="1.3.1.88"/>
    </reaction>
    <physiologicalReaction direction="right-to-left" evidence="10">
        <dbReference type="Rhea" id="RHEA:53374"/>
    </physiologicalReaction>
</comment>
<dbReference type="AlphaFoldDB" id="A0A7S3M2Q8"/>
<evidence type="ECO:0000256" key="2">
    <source>
        <dbReference type="ARBA" id="ARBA00022630"/>
    </source>
</evidence>
<reference evidence="15" key="1">
    <citation type="submission" date="2021-01" db="EMBL/GenBank/DDBJ databases">
        <authorList>
            <person name="Corre E."/>
            <person name="Pelletier E."/>
            <person name="Niang G."/>
            <person name="Scheremetjew M."/>
            <person name="Finn R."/>
            <person name="Kale V."/>
            <person name="Holt S."/>
            <person name="Cochrane G."/>
            <person name="Meng A."/>
            <person name="Brown T."/>
            <person name="Cohen L."/>
        </authorList>
    </citation>
    <scope>NUCLEOTIDE SEQUENCE</scope>
    <source>
        <strain evidence="15">CCAP 955/1</strain>
    </source>
</reference>
<protein>
    <recommendedName>
        <fullName evidence="9">tRNA-dihydrouridine(16/17) synthase [NAD(P)(+)]</fullName>
        <ecNumber evidence="9">1.3.1.88</ecNumber>
    </recommendedName>
</protein>
<evidence type="ECO:0000256" key="8">
    <source>
        <dbReference type="ARBA" id="ARBA00038313"/>
    </source>
</evidence>
<keyword evidence="5" id="KW-0521">NADP</keyword>
<comment type="catalytic activity">
    <reaction evidence="13">
        <text>5,6-dihydrouridine(17) in tRNA + NADP(+) = uridine(17) in tRNA + NADPH + H(+)</text>
        <dbReference type="Rhea" id="RHEA:53368"/>
        <dbReference type="Rhea" id="RHEA-COMP:13541"/>
        <dbReference type="Rhea" id="RHEA-COMP:13542"/>
        <dbReference type="ChEBI" id="CHEBI:15378"/>
        <dbReference type="ChEBI" id="CHEBI:57783"/>
        <dbReference type="ChEBI" id="CHEBI:58349"/>
        <dbReference type="ChEBI" id="CHEBI:65315"/>
        <dbReference type="ChEBI" id="CHEBI:74443"/>
        <dbReference type="EC" id="1.3.1.88"/>
    </reaction>
    <physiologicalReaction direction="right-to-left" evidence="13">
        <dbReference type="Rhea" id="RHEA:53370"/>
    </physiologicalReaction>
</comment>
<dbReference type="GO" id="GO:0017150">
    <property type="term" value="F:tRNA dihydrouridine synthase activity"/>
    <property type="evidence" value="ECO:0007669"/>
    <property type="project" value="InterPro"/>
</dbReference>
<dbReference type="EMBL" id="HBIC01014420">
    <property type="protein sequence ID" value="CAE0278426.1"/>
    <property type="molecule type" value="Transcribed_RNA"/>
</dbReference>
<evidence type="ECO:0000256" key="7">
    <source>
        <dbReference type="ARBA" id="ARBA00023027"/>
    </source>
</evidence>
<evidence type="ECO:0000256" key="12">
    <source>
        <dbReference type="ARBA" id="ARBA00048934"/>
    </source>
</evidence>
<evidence type="ECO:0000256" key="1">
    <source>
        <dbReference type="ARBA" id="ARBA00001917"/>
    </source>
</evidence>
<sequence>MEMNKLTPYEFWEKIGRPKKVVAPMVDHCELAYRMMTRKYGADLVYTQMYNANSFVYSKELRASLTTCPEDRPLIVQFAGHDPDQLLKAAKYVEHMCDAVDLNLGCPQGIAKRGRYGAFLMDEVDLLVDIVSTMSKGLSIPVTCKVRIYKDYDRTIKLCEALVNAGASLLTVHGRTREEKGQLVGEVDWKTIARIKQHFANRPVPIPIIANGGIECLQDVYKCLEITGADGVMSSEGILENPALYMESLNAQGEFQTQLMQTEEYLNNCLKYPVHHMKCVRSHVMKMLHRYTTVHVELRDMIGLSHTFDDYFNVCNRVRALMEESGRVDKDYTCSWYRRYRETIEKDENGEDVKIIKPTYTTKDKLVDMTTSFLNSGDGENVWGEEGSEECGGSIFDSLFA</sequence>
<keyword evidence="6" id="KW-0560">Oxidoreductase</keyword>
<proteinExistence type="inferred from homology"/>
<organism evidence="15">
    <name type="scientific">Spumella elongata</name>
    <dbReference type="NCBI Taxonomy" id="89044"/>
    <lineage>
        <taxon>Eukaryota</taxon>
        <taxon>Sar</taxon>
        <taxon>Stramenopiles</taxon>
        <taxon>Ochrophyta</taxon>
        <taxon>Chrysophyceae</taxon>
        <taxon>Chromulinales</taxon>
        <taxon>Chromulinaceae</taxon>
        <taxon>Spumella</taxon>
    </lineage>
</organism>
<comment type="cofactor">
    <cofactor evidence="1">
        <name>FMN</name>
        <dbReference type="ChEBI" id="CHEBI:58210"/>
    </cofactor>
</comment>
<comment type="catalytic activity">
    <reaction evidence="11">
        <text>5,6-dihydrouridine(16) in tRNA + NADP(+) = uridine(16) in tRNA + NADPH + H(+)</text>
        <dbReference type="Rhea" id="RHEA:53376"/>
        <dbReference type="Rhea" id="RHEA-COMP:13543"/>
        <dbReference type="Rhea" id="RHEA-COMP:13544"/>
        <dbReference type="ChEBI" id="CHEBI:15378"/>
        <dbReference type="ChEBI" id="CHEBI:57783"/>
        <dbReference type="ChEBI" id="CHEBI:58349"/>
        <dbReference type="ChEBI" id="CHEBI:65315"/>
        <dbReference type="ChEBI" id="CHEBI:74443"/>
        <dbReference type="EC" id="1.3.1.88"/>
    </reaction>
    <physiologicalReaction direction="right-to-left" evidence="11">
        <dbReference type="Rhea" id="RHEA:53378"/>
    </physiologicalReaction>
</comment>
<evidence type="ECO:0000256" key="4">
    <source>
        <dbReference type="ARBA" id="ARBA00022694"/>
    </source>
</evidence>
<evidence type="ECO:0000256" key="3">
    <source>
        <dbReference type="ARBA" id="ARBA00022643"/>
    </source>
</evidence>
<feature type="domain" description="DUS-like FMN-binding" evidence="14">
    <location>
        <begin position="22"/>
        <end position="293"/>
    </location>
</feature>
<dbReference type="PANTHER" id="PTHR11082:SF5">
    <property type="entry name" value="TRNA-DIHYDROURIDINE(16_17) SYNTHASE [NAD(P)(+)]-LIKE"/>
    <property type="match status" value="1"/>
</dbReference>
<comment type="catalytic activity">
    <reaction evidence="12">
        <text>5,6-dihydrouridine(16) in tRNA + NAD(+) = uridine(16) in tRNA + NADH + H(+)</text>
        <dbReference type="Rhea" id="RHEA:53380"/>
        <dbReference type="Rhea" id="RHEA-COMP:13543"/>
        <dbReference type="Rhea" id="RHEA-COMP:13544"/>
        <dbReference type="ChEBI" id="CHEBI:15378"/>
        <dbReference type="ChEBI" id="CHEBI:57540"/>
        <dbReference type="ChEBI" id="CHEBI:57945"/>
        <dbReference type="ChEBI" id="CHEBI:65315"/>
        <dbReference type="ChEBI" id="CHEBI:74443"/>
        <dbReference type="EC" id="1.3.1.88"/>
    </reaction>
    <physiologicalReaction direction="right-to-left" evidence="12">
        <dbReference type="Rhea" id="RHEA:53382"/>
    </physiologicalReaction>
</comment>
<dbReference type="SUPFAM" id="SSF51395">
    <property type="entry name" value="FMN-linked oxidoreductases"/>
    <property type="match status" value="1"/>
</dbReference>
<dbReference type="Gene3D" id="3.20.20.70">
    <property type="entry name" value="Aldolase class I"/>
    <property type="match status" value="1"/>
</dbReference>
<evidence type="ECO:0000256" key="5">
    <source>
        <dbReference type="ARBA" id="ARBA00022857"/>
    </source>
</evidence>
<evidence type="ECO:0000256" key="13">
    <source>
        <dbReference type="ARBA" id="ARBA00049467"/>
    </source>
</evidence>
<comment type="similarity">
    <text evidence="8">Belongs to the Dus family. Dus1 subfamily.</text>
</comment>
<accession>A0A7S3M2Q8</accession>
<dbReference type="GO" id="GO:0050660">
    <property type="term" value="F:flavin adenine dinucleotide binding"/>
    <property type="evidence" value="ECO:0007669"/>
    <property type="project" value="InterPro"/>
</dbReference>
<evidence type="ECO:0000256" key="6">
    <source>
        <dbReference type="ARBA" id="ARBA00023002"/>
    </source>
</evidence>
<keyword evidence="4" id="KW-0819">tRNA processing</keyword>
<dbReference type="PANTHER" id="PTHR11082">
    <property type="entry name" value="TRNA-DIHYDROURIDINE SYNTHASE"/>
    <property type="match status" value="1"/>
</dbReference>
<evidence type="ECO:0000256" key="9">
    <source>
        <dbReference type="ARBA" id="ARBA00038890"/>
    </source>
</evidence>
<keyword evidence="2" id="KW-0285">Flavoprotein</keyword>
<dbReference type="Pfam" id="PF01207">
    <property type="entry name" value="Dus"/>
    <property type="match status" value="1"/>
</dbReference>
<keyword evidence="3" id="KW-0288">FMN</keyword>
<dbReference type="PROSITE" id="PS01136">
    <property type="entry name" value="UPF0034"/>
    <property type="match status" value="1"/>
</dbReference>
<evidence type="ECO:0000259" key="14">
    <source>
        <dbReference type="Pfam" id="PF01207"/>
    </source>
</evidence>
<gene>
    <name evidence="15" type="ORF">SELO1098_LOCUS7258</name>
</gene>
<evidence type="ECO:0000256" key="11">
    <source>
        <dbReference type="ARBA" id="ARBA00047652"/>
    </source>
</evidence>
<dbReference type="InterPro" id="IPR018517">
    <property type="entry name" value="tRNA_hU_synthase_CS"/>
</dbReference>
<evidence type="ECO:0000313" key="15">
    <source>
        <dbReference type="EMBL" id="CAE0278426.1"/>
    </source>
</evidence>
<dbReference type="InterPro" id="IPR013785">
    <property type="entry name" value="Aldolase_TIM"/>
</dbReference>
<dbReference type="CDD" id="cd02801">
    <property type="entry name" value="DUS_like_FMN"/>
    <property type="match status" value="1"/>
</dbReference>
<dbReference type="InterPro" id="IPR035587">
    <property type="entry name" value="DUS-like_FMN-bd"/>
</dbReference>
<name>A0A7S3M2Q8_9STRA</name>
<dbReference type="EC" id="1.3.1.88" evidence="9"/>